<dbReference type="InterPro" id="IPR029060">
    <property type="entry name" value="PIN-like_dom_sf"/>
</dbReference>
<dbReference type="Gene3D" id="3.40.50.1010">
    <property type="entry name" value="5'-nuclease"/>
    <property type="match status" value="1"/>
</dbReference>
<dbReference type="AlphaFoldDB" id="A0A2M4AJU0"/>
<name>A0A2M4AJU0_9DIPT</name>
<evidence type="ECO:0000256" key="1">
    <source>
        <dbReference type="ARBA" id="ARBA00009495"/>
    </source>
</evidence>
<dbReference type="GO" id="GO:0005634">
    <property type="term" value="C:nucleus"/>
    <property type="evidence" value="ECO:0007669"/>
    <property type="project" value="TreeGrafter"/>
</dbReference>
<evidence type="ECO:0008006" key="3">
    <source>
        <dbReference type="Google" id="ProtNLM"/>
    </source>
</evidence>
<evidence type="ECO:0000313" key="2">
    <source>
        <dbReference type="EMBL" id="MBW41056.1"/>
    </source>
</evidence>
<dbReference type="EMBL" id="GGFK01007735">
    <property type="protein sequence ID" value="MBW41056.1"/>
    <property type="molecule type" value="Transcribed_RNA"/>
</dbReference>
<reference evidence="2" key="1">
    <citation type="submission" date="2018-01" db="EMBL/GenBank/DDBJ databases">
        <title>An insight into the sialome of Amazonian anophelines.</title>
        <authorList>
            <person name="Ribeiro J.M."/>
            <person name="Scarpassa V."/>
            <person name="Calvo E."/>
        </authorList>
    </citation>
    <scope>NUCLEOTIDE SEQUENCE</scope>
    <source>
        <tissue evidence="2">Salivary glands</tissue>
    </source>
</reference>
<dbReference type="SUPFAM" id="SSF88723">
    <property type="entry name" value="PIN domain-like"/>
    <property type="match status" value="1"/>
</dbReference>
<dbReference type="PANTHER" id="PTHR15976">
    <property type="entry name" value="CONSTITUTIVE COACTIVATOR OF PEROXISOME PROLIFERATOR-ACTIVATED RECEPTOR GAMMA"/>
    <property type="match status" value="1"/>
</dbReference>
<accession>A0A2M4AJU0</accession>
<proteinExistence type="inferred from homology"/>
<organism evidence="2">
    <name type="scientific">Anopheles triannulatus</name>
    <dbReference type="NCBI Taxonomy" id="58253"/>
    <lineage>
        <taxon>Eukaryota</taxon>
        <taxon>Metazoa</taxon>
        <taxon>Ecdysozoa</taxon>
        <taxon>Arthropoda</taxon>
        <taxon>Hexapoda</taxon>
        <taxon>Insecta</taxon>
        <taxon>Pterygota</taxon>
        <taxon>Neoptera</taxon>
        <taxon>Endopterygota</taxon>
        <taxon>Diptera</taxon>
        <taxon>Nematocera</taxon>
        <taxon>Culicoidea</taxon>
        <taxon>Culicidae</taxon>
        <taxon>Anophelinae</taxon>
        <taxon>Anopheles</taxon>
    </lineage>
</organism>
<sequence>MGIRHLKTYMNKHLKNGVYRVWMLREIRKAAKGSRQPLVVIDLMALFELFCFDRKSTLCGSRVRVIEQEADEFFRRLTEAGARLVFFYDGPPQQIKLETWTKRQHLKYENMIAIIDAVDQGVPLQQIANKFYGAIPNNTCIKLNRIASKHGPVITAYSAECDQELAVYAKQHKAFAIITNDTDFLIYEGDWHLWSVQDINLGTLETLEYDRNALRRELDLSWPGMALWATLGGNDFFQYDTVVPFHNSLQGNNKFGKLAQYVRSLPIANGFNKGITQQIVQRVYAGQPIPENAEECLMQSVYFYSTNPALLKRPMDPMEAFLIEEEHTFVLSILKGTAHNCTIQFFDFRSSELGNYFDIIVPLIARTAGIILFHRQHERKDVTILSKRGHLEPYAAHTIPAIFPTDIIPPHVMELLSQDVSLQEALMQKKLQLLRWVCSDDVDDGMLQALPARLVTTVLTLVTLVRNDALLLFEADLLLTIVNDELNGGINSNPTIERYPVRVDPRAFRVGFLFQKVYSHIARTAKSIGLPADFCCSVPYDGHRFHNCYAGWRSGQWTMSEGQHWRLYAPFARQERVTVAVA</sequence>
<protein>
    <recommendedName>
        <fullName evidence="3">Constitutive coactivator of peroxisome proliferator-activated receptor gamma</fullName>
    </recommendedName>
</protein>
<dbReference type="PANTHER" id="PTHR15976:SF16">
    <property type="entry name" value="ASTEROID DOMAIN-CONTAINING PROTEIN"/>
    <property type="match status" value="1"/>
</dbReference>
<dbReference type="InterPro" id="IPR026784">
    <property type="entry name" value="Coact_PPARg"/>
</dbReference>
<comment type="similarity">
    <text evidence="1">Belongs to the constitutive coactivator of PPAR-gamma family.</text>
</comment>